<dbReference type="Gene3D" id="3.40.630.10">
    <property type="entry name" value="Zn peptidases"/>
    <property type="match status" value="1"/>
</dbReference>
<evidence type="ECO:0008006" key="4">
    <source>
        <dbReference type="Google" id="ProtNLM"/>
    </source>
</evidence>
<organism evidence="2 3">
    <name type="scientific">Nematostella vectensis</name>
    <name type="common">Starlet sea anemone</name>
    <dbReference type="NCBI Taxonomy" id="45351"/>
    <lineage>
        <taxon>Eukaryota</taxon>
        <taxon>Metazoa</taxon>
        <taxon>Cnidaria</taxon>
        <taxon>Anthozoa</taxon>
        <taxon>Hexacorallia</taxon>
        <taxon>Actiniaria</taxon>
        <taxon>Edwardsiidae</taxon>
        <taxon>Nematostella</taxon>
    </lineage>
</organism>
<dbReference type="InParanoid" id="A7T223"/>
<feature type="non-terminal residue" evidence="2">
    <location>
        <position position="1"/>
    </location>
</feature>
<dbReference type="OMA" id="NIEYNMV"/>
<dbReference type="Pfam" id="PF04114">
    <property type="entry name" value="Gaa1"/>
    <property type="match status" value="1"/>
</dbReference>
<dbReference type="AlphaFoldDB" id="A7T223"/>
<evidence type="ECO:0000313" key="2">
    <source>
        <dbReference type="EMBL" id="EDO29993.1"/>
    </source>
</evidence>
<dbReference type="eggNOG" id="KOG3566">
    <property type="taxonomic scope" value="Eukaryota"/>
</dbReference>
<dbReference type="InterPro" id="IPR007246">
    <property type="entry name" value="Gaa1"/>
</dbReference>
<dbReference type="STRING" id="45351.A7T223"/>
<keyword evidence="1" id="KW-0472">Membrane</keyword>
<protein>
    <recommendedName>
        <fullName evidence="4">Glycosylphosphatidylinositol anchor attachment 1 protein</fullName>
    </recommendedName>
</protein>
<keyword evidence="1" id="KW-0812">Transmembrane</keyword>
<feature type="non-terminal residue" evidence="2">
    <location>
        <position position="364"/>
    </location>
</feature>
<dbReference type="GO" id="GO:0042765">
    <property type="term" value="C:GPI-anchor transamidase complex"/>
    <property type="evidence" value="ECO:0007669"/>
    <property type="project" value="InterPro"/>
</dbReference>
<dbReference type="PANTHER" id="PTHR13304:SF0">
    <property type="entry name" value="GLYCOSYLPHOSPHATIDYLINOSITOL ANCHOR ATTACHMENT 1 PROTEIN"/>
    <property type="match status" value="1"/>
</dbReference>
<dbReference type="PhylomeDB" id="A7T223"/>
<dbReference type="EMBL" id="DS470189">
    <property type="protein sequence ID" value="EDO29993.1"/>
    <property type="molecule type" value="Genomic_DNA"/>
</dbReference>
<keyword evidence="3" id="KW-1185">Reference proteome</keyword>
<sequence>VLSYAAGIVWMCALSDSQFNNRTYFSENALLPGMVNDDYYNHKAANSLYRELQAIRDKTKVPLKWISSKLADYGIQSYHQNFSAQIPLPGKTDPLVTEGINIHGVFRAPRIAGTEAIVISVPYNDGRNMGALALMLSLAEHCRGNYWSKDIIFLVTDKEAIGMQAWINGYYALQNTYISSSQFEGHSGAIQAAINLELSSDSLDSVEVLIEGLNGQLPNLDLINMVLRLLNKHGIPAMVHSQRNHPRFSGHGPPVHNLVSMAMMMLRQASGLPSANHGLFHKFRVEAVTLRGVKDGRYHQHGFYNIGRVLEGICRSLNNLLERFHQSFFFYLLPSPGRYVSIGMYMPPFGCLLLGPLITAVLLW</sequence>
<evidence type="ECO:0000313" key="3">
    <source>
        <dbReference type="Proteomes" id="UP000001593"/>
    </source>
</evidence>
<proteinExistence type="predicted"/>
<name>A7T223_NEMVE</name>
<dbReference type="HOGENOM" id="CLU_007442_5_1_1"/>
<dbReference type="Proteomes" id="UP000001593">
    <property type="component" value="Unassembled WGS sequence"/>
</dbReference>
<evidence type="ECO:0000256" key="1">
    <source>
        <dbReference type="SAM" id="Phobius"/>
    </source>
</evidence>
<dbReference type="PANTHER" id="PTHR13304">
    <property type="entry name" value="GLYCOSYLPHOSPHATIDYLINOSITOL ANCHOR ATTACHMENT 1 PROTEIN"/>
    <property type="match status" value="1"/>
</dbReference>
<accession>A7T223</accession>
<keyword evidence="1" id="KW-1133">Transmembrane helix</keyword>
<gene>
    <name evidence="2" type="ORF">NEMVEDRAFT_v1g524</name>
</gene>
<reference evidence="2 3" key="1">
    <citation type="journal article" date="2007" name="Science">
        <title>Sea anemone genome reveals ancestral eumetazoan gene repertoire and genomic organization.</title>
        <authorList>
            <person name="Putnam N.H."/>
            <person name="Srivastava M."/>
            <person name="Hellsten U."/>
            <person name="Dirks B."/>
            <person name="Chapman J."/>
            <person name="Salamov A."/>
            <person name="Terry A."/>
            <person name="Shapiro H."/>
            <person name="Lindquist E."/>
            <person name="Kapitonov V.V."/>
            <person name="Jurka J."/>
            <person name="Genikhovich G."/>
            <person name="Grigoriev I.V."/>
            <person name="Lucas S.M."/>
            <person name="Steele R.E."/>
            <person name="Finnerty J.R."/>
            <person name="Technau U."/>
            <person name="Martindale M.Q."/>
            <person name="Rokhsar D.S."/>
        </authorList>
    </citation>
    <scope>NUCLEOTIDE SEQUENCE [LARGE SCALE GENOMIC DNA]</scope>
    <source>
        <strain evidence="3">CH2 X CH6</strain>
    </source>
</reference>
<dbReference type="PIRSF" id="PIRSF036762">
    <property type="entry name" value="GAA1"/>
    <property type="match status" value="1"/>
</dbReference>
<feature type="transmembrane region" description="Helical" evidence="1">
    <location>
        <begin position="342"/>
        <end position="363"/>
    </location>
</feature>